<proteinExistence type="predicted"/>
<evidence type="ECO:0000313" key="6">
    <source>
        <dbReference type="Proteomes" id="UP000284842"/>
    </source>
</evidence>
<dbReference type="InterPro" id="IPR032567">
    <property type="entry name" value="RTL1-rel"/>
</dbReference>
<dbReference type="Pfam" id="PF19259">
    <property type="entry name" value="Ty3_capsid"/>
    <property type="match status" value="1"/>
</dbReference>
<feature type="domain" description="CCHC-type" evidence="4">
    <location>
        <begin position="479"/>
        <end position="494"/>
    </location>
</feature>
<feature type="compositionally biased region" description="Acidic residues" evidence="3">
    <location>
        <begin position="134"/>
        <end position="149"/>
    </location>
</feature>
<accession>A0A409X6A2</accession>
<feature type="region of interest" description="Disordered" evidence="3">
    <location>
        <begin position="386"/>
        <end position="518"/>
    </location>
</feature>
<evidence type="ECO:0000259" key="4">
    <source>
        <dbReference type="PROSITE" id="PS50158"/>
    </source>
</evidence>
<dbReference type="OrthoDB" id="5552562at2759"/>
<gene>
    <name evidence="5" type="ORF">CVT24_006444</name>
</gene>
<dbReference type="InParanoid" id="A0A409X6A2"/>
<evidence type="ECO:0000256" key="3">
    <source>
        <dbReference type="SAM" id="MobiDB-lite"/>
    </source>
</evidence>
<feature type="compositionally biased region" description="Polar residues" evidence="3">
    <location>
        <begin position="110"/>
        <end position="123"/>
    </location>
</feature>
<evidence type="ECO:0000256" key="2">
    <source>
        <dbReference type="PROSITE-ProRule" id="PRU00047"/>
    </source>
</evidence>
<dbReference type="Pfam" id="PF00098">
    <property type="entry name" value="zf-CCHC"/>
    <property type="match status" value="1"/>
</dbReference>
<feature type="compositionally biased region" description="Polar residues" evidence="3">
    <location>
        <begin position="419"/>
        <end position="428"/>
    </location>
</feature>
<name>A0A409X6A2_9AGAR</name>
<evidence type="ECO:0000256" key="1">
    <source>
        <dbReference type="ARBA" id="ARBA00022664"/>
    </source>
</evidence>
<dbReference type="InterPro" id="IPR001878">
    <property type="entry name" value="Znf_CCHC"/>
</dbReference>
<dbReference type="InterPro" id="IPR036875">
    <property type="entry name" value="Znf_CCHC_sf"/>
</dbReference>
<keyword evidence="6" id="KW-1185">Reference proteome</keyword>
<keyword evidence="2" id="KW-0862">Zinc</keyword>
<feature type="compositionally biased region" description="Polar residues" evidence="3">
    <location>
        <begin position="507"/>
        <end position="518"/>
    </location>
</feature>
<protein>
    <recommendedName>
        <fullName evidence="4">CCHC-type domain-containing protein</fullName>
    </recommendedName>
</protein>
<dbReference type="Proteomes" id="UP000284842">
    <property type="component" value="Unassembled WGS sequence"/>
</dbReference>
<dbReference type="SMART" id="SM00343">
    <property type="entry name" value="ZnF_C2HC"/>
    <property type="match status" value="1"/>
</dbReference>
<dbReference type="GO" id="GO:0008270">
    <property type="term" value="F:zinc ion binding"/>
    <property type="evidence" value="ECO:0007669"/>
    <property type="project" value="UniProtKB-KW"/>
</dbReference>
<dbReference type="GO" id="GO:0003676">
    <property type="term" value="F:nucleic acid binding"/>
    <property type="evidence" value="ECO:0007669"/>
    <property type="project" value="InterPro"/>
</dbReference>
<keyword evidence="2" id="KW-0863">Zinc-finger</keyword>
<organism evidence="5 6">
    <name type="scientific">Panaeolus cyanescens</name>
    <dbReference type="NCBI Taxonomy" id="181874"/>
    <lineage>
        <taxon>Eukaryota</taxon>
        <taxon>Fungi</taxon>
        <taxon>Dikarya</taxon>
        <taxon>Basidiomycota</taxon>
        <taxon>Agaricomycotina</taxon>
        <taxon>Agaricomycetes</taxon>
        <taxon>Agaricomycetidae</taxon>
        <taxon>Agaricales</taxon>
        <taxon>Agaricineae</taxon>
        <taxon>Galeropsidaceae</taxon>
        <taxon>Panaeolus</taxon>
    </lineage>
</organism>
<dbReference type="AlphaFoldDB" id="A0A409X6A2"/>
<dbReference type="GO" id="GO:0006397">
    <property type="term" value="P:mRNA processing"/>
    <property type="evidence" value="ECO:0007669"/>
    <property type="project" value="UniProtKB-KW"/>
</dbReference>
<feature type="compositionally biased region" description="Polar residues" evidence="3">
    <location>
        <begin position="1"/>
        <end position="11"/>
    </location>
</feature>
<feature type="compositionally biased region" description="Low complexity" evidence="3">
    <location>
        <begin position="407"/>
        <end position="418"/>
    </location>
</feature>
<dbReference type="EMBL" id="NHTK01004513">
    <property type="protein sequence ID" value="PPQ86309.1"/>
    <property type="molecule type" value="Genomic_DNA"/>
</dbReference>
<keyword evidence="1" id="KW-0507">mRNA processing</keyword>
<dbReference type="InterPro" id="IPR045358">
    <property type="entry name" value="Ty3_capsid"/>
</dbReference>
<sequence length="518" mass="58005">MPRKTNNSQQAIDYLPGGFDELPRRRADSVLSESRDYEAAESEVAEHLTGIPEVISRPAQALIREGIAVTAYRDVPDFDDVPQPSKRRKPTSAWVEDARDEGDTWGPSASRPSTPTQPRTKSNPVPRPVRQDPPDDDDPGDSDGSDDDQGNGGGPPRGPPGPRRSRSASRGQSESNDDRLVNILEKLLDRSSRPASTSSDVKSKVREPQVFDGKDRNKLHTWLTLMAINFNDRPKTFASDEKKVNFAISYLSGTALDWFEPGIMAKINGQRCPKWVYDYSEFVRILKQQFGPWDPEEDAEEQLENLTMGEKADINVYQTEFSRIMARLPENYGEAPLVRQFYRGLPDRIKDEICRVGKPKSLLVMRQMAWEIDHRWHERNREIRRAAKTHGSSSSQNSSNHVRHHTNSNQGSNSSTSQPQKSQNFNQPKTSSTSGSGKGQNSDKSKTSDKEKKPWADKLDKGGKLTPEERKRRAENNLCNYCGAPGHKAADCPKPTSRSAKARAAQVQPTSESESVKQ</sequence>
<keyword evidence="2" id="KW-0479">Metal-binding</keyword>
<comment type="caution">
    <text evidence="5">The sequence shown here is derived from an EMBL/GenBank/DDBJ whole genome shotgun (WGS) entry which is preliminary data.</text>
</comment>
<feature type="compositionally biased region" description="Basic and acidic residues" evidence="3">
    <location>
        <begin position="176"/>
        <end position="192"/>
    </location>
</feature>
<dbReference type="PANTHER" id="PTHR15503:SF22">
    <property type="entry name" value="TRANSPOSON TY3-I GAG POLYPROTEIN"/>
    <property type="match status" value="1"/>
</dbReference>
<evidence type="ECO:0000313" key="5">
    <source>
        <dbReference type="EMBL" id="PPQ86309.1"/>
    </source>
</evidence>
<feature type="region of interest" description="Disordered" evidence="3">
    <location>
        <begin position="70"/>
        <end position="206"/>
    </location>
</feature>
<dbReference type="SUPFAM" id="SSF57756">
    <property type="entry name" value="Retrovirus zinc finger-like domains"/>
    <property type="match status" value="1"/>
</dbReference>
<dbReference type="STRING" id="181874.A0A409X6A2"/>
<feature type="region of interest" description="Disordered" evidence="3">
    <location>
        <begin position="1"/>
        <end position="22"/>
    </location>
</feature>
<feature type="compositionally biased region" description="Basic and acidic residues" evidence="3">
    <location>
        <begin position="441"/>
        <end position="475"/>
    </location>
</feature>
<dbReference type="PROSITE" id="PS50158">
    <property type="entry name" value="ZF_CCHC"/>
    <property type="match status" value="1"/>
</dbReference>
<dbReference type="Gene3D" id="4.10.60.10">
    <property type="entry name" value="Zinc finger, CCHC-type"/>
    <property type="match status" value="1"/>
</dbReference>
<dbReference type="PANTHER" id="PTHR15503">
    <property type="entry name" value="LDOC1 RELATED"/>
    <property type="match status" value="1"/>
</dbReference>
<reference evidence="5 6" key="1">
    <citation type="journal article" date="2018" name="Evol. Lett.">
        <title>Horizontal gene cluster transfer increased hallucinogenic mushroom diversity.</title>
        <authorList>
            <person name="Reynolds H.T."/>
            <person name="Vijayakumar V."/>
            <person name="Gluck-Thaler E."/>
            <person name="Korotkin H.B."/>
            <person name="Matheny P.B."/>
            <person name="Slot J.C."/>
        </authorList>
    </citation>
    <scope>NUCLEOTIDE SEQUENCE [LARGE SCALE GENOMIC DNA]</scope>
    <source>
        <strain evidence="5 6">2629</strain>
    </source>
</reference>